<feature type="transmembrane region" description="Helical" evidence="2">
    <location>
        <begin position="115"/>
        <end position="134"/>
    </location>
</feature>
<evidence type="ECO:0000313" key="3">
    <source>
        <dbReference type="EMBL" id="MBT0994416.1"/>
    </source>
</evidence>
<keyword evidence="2" id="KW-0472">Membrane</keyword>
<dbReference type="Pfam" id="PF19877">
    <property type="entry name" value="DUF6350"/>
    <property type="match status" value="1"/>
</dbReference>
<protein>
    <recommendedName>
        <fullName evidence="5">Integral membrane protein</fullName>
    </recommendedName>
</protein>
<feature type="transmembrane region" description="Helical" evidence="2">
    <location>
        <begin position="56"/>
        <end position="80"/>
    </location>
</feature>
<comment type="caution">
    <text evidence="3">The sequence shown here is derived from an EMBL/GenBank/DDBJ whole genome shotgun (WGS) entry which is preliminary data.</text>
</comment>
<feature type="transmembrane region" description="Helical" evidence="2">
    <location>
        <begin position="215"/>
        <end position="244"/>
    </location>
</feature>
<proteinExistence type="predicted"/>
<keyword evidence="4" id="KW-1185">Reference proteome</keyword>
<feature type="transmembrane region" description="Helical" evidence="2">
    <location>
        <begin position="326"/>
        <end position="345"/>
    </location>
</feature>
<organism evidence="3 4">
    <name type="scientific">Cellulomonas fulva</name>
    <dbReference type="NCBI Taxonomy" id="2835530"/>
    <lineage>
        <taxon>Bacteria</taxon>
        <taxon>Bacillati</taxon>
        <taxon>Actinomycetota</taxon>
        <taxon>Actinomycetes</taxon>
        <taxon>Micrococcales</taxon>
        <taxon>Cellulomonadaceae</taxon>
        <taxon>Cellulomonas</taxon>
    </lineage>
</organism>
<feature type="transmembrane region" description="Helical" evidence="2">
    <location>
        <begin position="146"/>
        <end position="167"/>
    </location>
</feature>
<reference evidence="3 4" key="1">
    <citation type="submission" date="2021-05" db="EMBL/GenBank/DDBJ databases">
        <title>Description of Cellulomonas sp. DKR-3 sp. nov.</title>
        <authorList>
            <person name="Dahal R.H."/>
            <person name="Chaudhary D.K."/>
        </authorList>
    </citation>
    <scope>NUCLEOTIDE SEQUENCE [LARGE SCALE GENOMIC DNA]</scope>
    <source>
        <strain evidence="3 4">DKR-3</strain>
    </source>
</reference>
<feature type="transmembrane region" description="Helical" evidence="2">
    <location>
        <begin position="357"/>
        <end position="379"/>
    </location>
</feature>
<dbReference type="EMBL" id="JAHBOH010000001">
    <property type="protein sequence ID" value="MBT0994416.1"/>
    <property type="molecule type" value="Genomic_DNA"/>
</dbReference>
<accession>A0ABS5TZ77</accession>
<gene>
    <name evidence="3" type="ORF">KIN34_08970</name>
</gene>
<evidence type="ECO:0000256" key="2">
    <source>
        <dbReference type="SAM" id="Phobius"/>
    </source>
</evidence>
<evidence type="ECO:0000313" key="4">
    <source>
        <dbReference type="Proteomes" id="UP000722125"/>
    </source>
</evidence>
<sequence length="441" mass="43399">MPDSPRGVRRSAPGTGDHGPVNLLTTNADEAPPRARASSAFFVSALDGSPRWVTGALMALQGALLSLLVVVLPAVAAYVATSADPANEGVEWFRSVVVATALWVAGHGVPPTVGTVTVTVVPLGVTLLAVFGCWASARRSGALARATYVAGVVTYALVVAVLALLVGTGVAGVLRGLVGGALVAATGLGLGLVARPGSPRLRVVLAPALRRLPPAVVTGLGAATVACASVVGVAALLVAGWAYLGRGTVQAIADGLALDVLGGAVLAVAQLAFLPVLVVWAVSWLAGPGFAVGAGTHFAPDAMTGGTLPAVPLLGALPGADVTGGPAAFAPLVVVAAGALAGWWLHRATRRDPARRAWTVSVACVVAAATSGVAVALVVHLASGAIGPGRMATTGASALLVGAVVAGEVLLGALLVAAPADAVLRRAVATRLRSLAHRGRA</sequence>
<evidence type="ECO:0008006" key="5">
    <source>
        <dbReference type="Google" id="ProtNLM"/>
    </source>
</evidence>
<dbReference type="Proteomes" id="UP000722125">
    <property type="component" value="Unassembled WGS sequence"/>
</dbReference>
<feature type="region of interest" description="Disordered" evidence="1">
    <location>
        <begin position="1"/>
        <end position="31"/>
    </location>
</feature>
<name>A0ABS5TZ77_9CELL</name>
<feature type="transmembrane region" description="Helical" evidence="2">
    <location>
        <begin position="173"/>
        <end position="194"/>
    </location>
</feature>
<keyword evidence="2" id="KW-1133">Transmembrane helix</keyword>
<dbReference type="InterPro" id="IPR045931">
    <property type="entry name" value="DUF6350"/>
</dbReference>
<evidence type="ECO:0000256" key="1">
    <source>
        <dbReference type="SAM" id="MobiDB-lite"/>
    </source>
</evidence>
<feature type="transmembrane region" description="Helical" evidence="2">
    <location>
        <begin position="399"/>
        <end position="424"/>
    </location>
</feature>
<keyword evidence="2" id="KW-0812">Transmembrane</keyword>
<feature type="transmembrane region" description="Helical" evidence="2">
    <location>
        <begin position="92"/>
        <end position="109"/>
    </location>
</feature>